<name>A0A3Q7IG19_SOLLC</name>
<dbReference type="EnsemblPlants" id="Solyc10g047610.2.1">
    <property type="protein sequence ID" value="Solyc10g047610.2.1"/>
    <property type="gene ID" value="Solyc10g047610.2"/>
</dbReference>
<keyword evidence="3" id="KW-1185">Reference proteome</keyword>
<dbReference type="InParanoid" id="A0A3Q7IG19"/>
<dbReference type="Gramene" id="Solyc10g047610.2.1">
    <property type="protein sequence ID" value="Solyc10g047610.2.1"/>
    <property type="gene ID" value="Solyc10g047610.2"/>
</dbReference>
<reference evidence="2" key="2">
    <citation type="submission" date="2019-01" db="UniProtKB">
        <authorList>
            <consortium name="EnsemblPlants"/>
        </authorList>
    </citation>
    <scope>IDENTIFICATION</scope>
    <source>
        <strain evidence="2">cv. Heinz 1706</strain>
    </source>
</reference>
<dbReference type="Proteomes" id="UP000004994">
    <property type="component" value="Chromosome 10"/>
</dbReference>
<proteinExistence type="predicted"/>
<protein>
    <recommendedName>
        <fullName evidence="4">RRM domain-containing protein</fullName>
    </recommendedName>
</protein>
<dbReference type="GO" id="GO:0003676">
    <property type="term" value="F:nucleic acid binding"/>
    <property type="evidence" value="ECO:0007669"/>
    <property type="project" value="InterPro"/>
</dbReference>
<reference evidence="2" key="1">
    <citation type="journal article" date="2012" name="Nature">
        <title>The tomato genome sequence provides insights into fleshy fruit evolution.</title>
        <authorList>
            <consortium name="Tomato Genome Consortium"/>
        </authorList>
    </citation>
    <scope>NUCLEOTIDE SEQUENCE [LARGE SCALE GENOMIC DNA]</scope>
    <source>
        <strain evidence="2">cv. Heinz 1706</strain>
    </source>
</reference>
<evidence type="ECO:0008006" key="4">
    <source>
        <dbReference type="Google" id="ProtNLM"/>
    </source>
</evidence>
<feature type="compositionally biased region" description="Basic and acidic residues" evidence="1">
    <location>
        <begin position="81"/>
        <end position="94"/>
    </location>
</feature>
<sequence length="94" mass="10748">MQSKFGMGKLDFAEIPIVDDDPQFPSSSSPNLDCTLEKRVNSQWVEQVNVLENLAMKMPSYDDRMGSSTRLYVENLSSRNSSHDLERELSKYGR</sequence>
<feature type="region of interest" description="Disordered" evidence="1">
    <location>
        <begin position="75"/>
        <end position="94"/>
    </location>
</feature>
<evidence type="ECO:0000313" key="2">
    <source>
        <dbReference type="EnsemblPlants" id="Solyc10g047610.2.1"/>
    </source>
</evidence>
<accession>A0A3Q7IG19</accession>
<organism evidence="2">
    <name type="scientific">Solanum lycopersicum</name>
    <name type="common">Tomato</name>
    <name type="synonym">Lycopersicon esculentum</name>
    <dbReference type="NCBI Taxonomy" id="4081"/>
    <lineage>
        <taxon>Eukaryota</taxon>
        <taxon>Viridiplantae</taxon>
        <taxon>Streptophyta</taxon>
        <taxon>Embryophyta</taxon>
        <taxon>Tracheophyta</taxon>
        <taxon>Spermatophyta</taxon>
        <taxon>Magnoliopsida</taxon>
        <taxon>eudicotyledons</taxon>
        <taxon>Gunneridae</taxon>
        <taxon>Pentapetalae</taxon>
        <taxon>asterids</taxon>
        <taxon>lamiids</taxon>
        <taxon>Solanales</taxon>
        <taxon>Solanaceae</taxon>
        <taxon>Solanoideae</taxon>
        <taxon>Solaneae</taxon>
        <taxon>Solanum</taxon>
        <taxon>Solanum subgen. Lycopersicon</taxon>
    </lineage>
</organism>
<dbReference type="PaxDb" id="4081-Solyc10g047610.1.1"/>
<dbReference type="InterPro" id="IPR035979">
    <property type="entry name" value="RBD_domain_sf"/>
</dbReference>
<dbReference type="SUPFAM" id="SSF54928">
    <property type="entry name" value="RNA-binding domain, RBD"/>
    <property type="match status" value="1"/>
</dbReference>
<evidence type="ECO:0000256" key="1">
    <source>
        <dbReference type="SAM" id="MobiDB-lite"/>
    </source>
</evidence>
<dbReference type="AlphaFoldDB" id="A0A3Q7IG19"/>
<evidence type="ECO:0000313" key="3">
    <source>
        <dbReference type="Proteomes" id="UP000004994"/>
    </source>
</evidence>